<keyword evidence="2" id="KW-1185">Reference proteome</keyword>
<dbReference type="AlphaFoldDB" id="A0A078HKJ5"/>
<gene>
    <name evidence="1" type="primary">BnaC01g10060D</name>
    <name evidence="1" type="ORF">GSBRNA2T00065822001</name>
</gene>
<dbReference type="Gramene" id="CDY38397">
    <property type="protein sequence ID" value="CDY38397"/>
    <property type="gene ID" value="GSBRNA2T00065822001"/>
</dbReference>
<reference evidence="1 2" key="1">
    <citation type="journal article" date="2014" name="Science">
        <title>Plant genetics. Early allopolyploid evolution in the post-Neolithic Brassica napus oilseed genome.</title>
        <authorList>
            <person name="Chalhoub B."/>
            <person name="Denoeud F."/>
            <person name="Liu S."/>
            <person name="Parkin I.A."/>
            <person name="Tang H."/>
            <person name="Wang X."/>
            <person name="Chiquet J."/>
            <person name="Belcram H."/>
            <person name="Tong C."/>
            <person name="Samans B."/>
            <person name="Correa M."/>
            <person name="Da Silva C."/>
            <person name="Just J."/>
            <person name="Falentin C."/>
            <person name="Koh C.S."/>
            <person name="Le Clainche I."/>
            <person name="Bernard M."/>
            <person name="Bento P."/>
            <person name="Noel B."/>
            <person name="Labadie K."/>
            <person name="Alberti A."/>
            <person name="Charles M."/>
            <person name="Arnaud D."/>
            <person name="Guo H."/>
            <person name="Daviaud C."/>
            <person name="Alamery S."/>
            <person name="Jabbari K."/>
            <person name="Zhao M."/>
            <person name="Edger P.P."/>
            <person name="Chelaifa H."/>
            <person name="Tack D."/>
            <person name="Lassalle G."/>
            <person name="Mestiri I."/>
            <person name="Schnel N."/>
            <person name="Le Paslier M.C."/>
            <person name="Fan G."/>
            <person name="Renault V."/>
            <person name="Bayer P.E."/>
            <person name="Golicz A.A."/>
            <person name="Manoli S."/>
            <person name="Lee T.H."/>
            <person name="Thi V.H."/>
            <person name="Chalabi S."/>
            <person name="Hu Q."/>
            <person name="Fan C."/>
            <person name="Tollenaere R."/>
            <person name="Lu Y."/>
            <person name="Battail C."/>
            <person name="Shen J."/>
            <person name="Sidebottom C.H."/>
            <person name="Wang X."/>
            <person name="Canaguier A."/>
            <person name="Chauveau A."/>
            <person name="Berard A."/>
            <person name="Deniot G."/>
            <person name="Guan M."/>
            <person name="Liu Z."/>
            <person name="Sun F."/>
            <person name="Lim Y.P."/>
            <person name="Lyons E."/>
            <person name="Town C.D."/>
            <person name="Bancroft I."/>
            <person name="Wang X."/>
            <person name="Meng J."/>
            <person name="Ma J."/>
            <person name="Pires J.C."/>
            <person name="King G.J."/>
            <person name="Brunel D."/>
            <person name="Delourme R."/>
            <person name="Renard M."/>
            <person name="Aury J.M."/>
            <person name="Adams K.L."/>
            <person name="Batley J."/>
            <person name="Snowdon R.J."/>
            <person name="Tost J."/>
            <person name="Edwards D."/>
            <person name="Zhou Y."/>
            <person name="Hua W."/>
            <person name="Sharpe A.G."/>
            <person name="Paterson A.H."/>
            <person name="Guan C."/>
            <person name="Wincker P."/>
        </authorList>
    </citation>
    <scope>NUCLEOTIDE SEQUENCE [LARGE SCALE GENOMIC DNA]</scope>
    <source>
        <strain evidence="2">cv. Darmor-bzh</strain>
    </source>
</reference>
<dbReference type="EMBL" id="LK032423">
    <property type="protein sequence ID" value="CDY38397.1"/>
    <property type="molecule type" value="Genomic_DNA"/>
</dbReference>
<sequence>MTCTLFAVTTADKNASCSSSNRNRLPPPSAAAGSVAAVRWLRTGVGFAGVWSF</sequence>
<dbReference type="STRING" id="3708.A0A078HKJ5"/>
<dbReference type="PaxDb" id="3708-A0A078HKJ5"/>
<evidence type="ECO:0000313" key="2">
    <source>
        <dbReference type="Proteomes" id="UP000028999"/>
    </source>
</evidence>
<dbReference type="Proteomes" id="UP000028999">
    <property type="component" value="Unassembled WGS sequence"/>
</dbReference>
<organism evidence="1 2">
    <name type="scientific">Brassica napus</name>
    <name type="common">Rape</name>
    <dbReference type="NCBI Taxonomy" id="3708"/>
    <lineage>
        <taxon>Eukaryota</taxon>
        <taxon>Viridiplantae</taxon>
        <taxon>Streptophyta</taxon>
        <taxon>Embryophyta</taxon>
        <taxon>Tracheophyta</taxon>
        <taxon>Spermatophyta</taxon>
        <taxon>Magnoliopsida</taxon>
        <taxon>eudicotyledons</taxon>
        <taxon>Gunneridae</taxon>
        <taxon>Pentapetalae</taxon>
        <taxon>rosids</taxon>
        <taxon>malvids</taxon>
        <taxon>Brassicales</taxon>
        <taxon>Brassicaceae</taxon>
        <taxon>Brassiceae</taxon>
        <taxon>Brassica</taxon>
    </lineage>
</organism>
<evidence type="ECO:0000313" key="1">
    <source>
        <dbReference type="EMBL" id="CDY38397.1"/>
    </source>
</evidence>
<protein>
    <submittedName>
        <fullName evidence="1">BnaC01g10060D protein</fullName>
    </submittedName>
</protein>
<accession>A0A078HKJ5</accession>
<proteinExistence type="predicted"/>
<name>A0A078HKJ5_BRANA</name>